<evidence type="ECO:0000256" key="4">
    <source>
        <dbReference type="RuleBase" id="RU003718"/>
    </source>
</evidence>
<comment type="catalytic activity">
    <reaction evidence="5">
        <text>glucuronate acceptor + UDP-alpha-D-glucuronate = acceptor beta-D-glucuronoside + UDP + H(+)</text>
        <dbReference type="Rhea" id="RHEA:21032"/>
        <dbReference type="ChEBI" id="CHEBI:15378"/>
        <dbReference type="ChEBI" id="CHEBI:58052"/>
        <dbReference type="ChEBI" id="CHEBI:58223"/>
        <dbReference type="ChEBI" id="CHEBI:132367"/>
        <dbReference type="ChEBI" id="CHEBI:132368"/>
        <dbReference type="EC" id="2.4.1.17"/>
    </reaction>
</comment>
<dbReference type="GO" id="GO:0015020">
    <property type="term" value="F:glucuronosyltransferase activity"/>
    <property type="evidence" value="ECO:0007669"/>
    <property type="project" value="UniProtKB-EC"/>
</dbReference>
<evidence type="ECO:0000313" key="6">
    <source>
        <dbReference type="EMBL" id="CAH2232872.1"/>
    </source>
</evidence>
<proteinExistence type="inferred from homology"/>
<dbReference type="OrthoDB" id="5835829at2759"/>
<comment type="caution">
    <text evidence="6">The sequence shown here is derived from an EMBL/GenBank/DDBJ whole genome shotgun (WGS) entry which is preliminary data.</text>
</comment>
<feature type="chain" id="PRO_5035963534" description="UDP-glucuronosyltransferase" evidence="5">
    <location>
        <begin position="26"/>
        <end position="532"/>
    </location>
</feature>
<dbReference type="PANTHER" id="PTHR48043:SF159">
    <property type="entry name" value="EG:EG0003.4 PROTEIN-RELATED"/>
    <property type="match status" value="1"/>
</dbReference>
<dbReference type="EMBL" id="CAKXAJ010024920">
    <property type="protein sequence ID" value="CAH2232872.1"/>
    <property type="molecule type" value="Genomic_DNA"/>
</dbReference>
<sequence>MVPDIKMIGLKTVLFLTFLKHCTEAANILYVTPFTSTSHNMLLSPIGLELARRGHNVTVITSHREKHPPPNYNQVMVDDIKIWEVMSGGRPNVFTMTDITAEEFHHNVLWDAGLAFTEVVLNSTEVRDFLSKDNAFELVISEQFFQEALYMLAYKYNAPLALVTTFGNCMRHNIAVANPLQLATVLPEFLDVKEPGSFWGRLRSFYFTTYEYIYWRFVFLRKQEQLVERYMPYLPKERPSLYKLQQNCSLMLTNSHFTFDSPIALLPNIVEVGGLHLTRSNLTLPKNLQTLMDDSTHGIVYMNFGSNVRSAELPVEKKKAFLNVFRKLKQTVIWKWEEDILEDKPKNLVTQKWLPQKEILAHPNVKVFISHGGLIGTQEAIFNGVPLIGVPIYADQYNNLLLAKQAGFGEILQYHDINEETLEKALNDVINDEKYLKAATEVSRRFKDRPMAPLDTAMYWLEYVIRNNGAEFMKNPASNMNHALLKHRSKSYHSLASKLAALGEPTTTCCPEKNQALLCGSQLQNADLRNLA</sequence>
<dbReference type="SUPFAM" id="SSF53756">
    <property type="entry name" value="UDP-Glycosyltransferase/glycogen phosphorylase"/>
    <property type="match status" value="1"/>
</dbReference>
<dbReference type="InterPro" id="IPR050271">
    <property type="entry name" value="UDP-glycosyltransferase"/>
</dbReference>
<dbReference type="GO" id="GO:0016020">
    <property type="term" value="C:membrane"/>
    <property type="evidence" value="ECO:0007669"/>
    <property type="project" value="UniProtKB-SubCell"/>
</dbReference>
<keyword evidence="5" id="KW-0732">Signal</keyword>
<keyword evidence="7" id="KW-1185">Reference proteome</keyword>
<feature type="signal peptide" evidence="5">
    <location>
        <begin position="1"/>
        <end position="25"/>
    </location>
</feature>
<dbReference type="InterPro" id="IPR002213">
    <property type="entry name" value="UDP_glucos_trans"/>
</dbReference>
<dbReference type="Pfam" id="PF00201">
    <property type="entry name" value="UDPGT"/>
    <property type="match status" value="1"/>
</dbReference>
<dbReference type="PROSITE" id="PS00375">
    <property type="entry name" value="UDPGT"/>
    <property type="match status" value="1"/>
</dbReference>
<dbReference type="InterPro" id="IPR035595">
    <property type="entry name" value="UDP_glycos_trans_CS"/>
</dbReference>
<organism evidence="6 7">
    <name type="scientific">Pararge aegeria aegeria</name>
    <dbReference type="NCBI Taxonomy" id="348720"/>
    <lineage>
        <taxon>Eukaryota</taxon>
        <taxon>Metazoa</taxon>
        <taxon>Ecdysozoa</taxon>
        <taxon>Arthropoda</taxon>
        <taxon>Hexapoda</taxon>
        <taxon>Insecta</taxon>
        <taxon>Pterygota</taxon>
        <taxon>Neoptera</taxon>
        <taxon>Endopterygota</taxon>
        <taxon>Lepidoptera</taxon>
        <taxon>Glossata</taxon>
        <taxon>Ditrysia</taxon>
        <taxon>Papilionoidea</taxon>
        <taxon>Nymphalidae</taxon>
        <taxon>Satyrinae</taxon>
        <taxon>Satyrini</taxon>
        <taxon>Parargina</taxon>
        <taxon>Pararge</taxon>
    </lineage>
</organism>
<name>A0A8S4R9U8_9NEOP</name>
<dbReference type="PANTHER" id="PTHR48043">
    <property type="entry name" value="EG:EG0003.4 PROTEIN-RELATED"/>
    <property type="match status" value="1"/>
</dbReference>
<evidence type="ECO:0000256" key="1">
    <source>
        <dbReference type="ARBA" id="ARBA00009995"/>
    </source>
</evidence>
<dbReference type="Gene3D" id="3.40.50.2000">
    <property type="entry name" value="Glycogen Phosphorylase B"/>
    <property type="match status" value="1"/>
</dbReference>
<gene>
    <name evidence="6" type="primary">jg16631</name>
    <name evidence="6" type="ORF">PAEG_LOCUS11046</name>
</gene>
<dbReference type="AlphaFoldDB" id="A0A8S4R9U8"/>
<evidence type="ECO:0000256" key="3">
    <source>
        <dbReference type="ARBA" id="ARBA00022679"/>
    </source>
</evidence>
<dbReference type="CDD" id="cd03784">
    <property type="entry name" value="GT1_Gtf-like"/>
    <property type="match status" value="1"/>
</dbReference>
<keyword evidence="3 4" id="KW-0808">Transferase</keyword>
<comment type="similarity">
    <text evidence="1 4">Belongs to the UDP-glycosyltransferase family.</text>
</comment>
<evidence type="ECO:0000313" key="7">
    <source>
        <dbReference type="Proteomes" id="UP000838756"/>
    </source>
</evidence>
<keyword evidence="2 4" id="KW-0328">Glycosyltransferase</keyword>
<evidence type="ECO:0000256" key="5">
    <source>
        <dbReference type="RuleBase" id="RU362059"/>
    </source>
</evidence>
<accession>A0A8S4R9U8</accession>
<comment type="subcellular location">
    <subcellularLocation>
        <location evidence="5">Membrane</location>
        <topology evidence="5">Single-pass membrane protein</topology>
    </subcellularLocation>
</comment>
<evidence type="ECO:0000256" key="2">
    <source>
        <dbReference type="ARBA" id="ARBA00022676"/>
    </source>
</evidence>
<reference evidence="6" key="1">
    <citation type="submission" date="2022-03" db="EMBL/GenBank/DDBJ databases">
        <authorList>
            <person name="Lindestad O."/>
        </authorList>
    </citation>
    <scope>NUCLEOTIDE SEQUENCE</scope>
</reference>
<dbReference type="Proteomes" id="UP000838756">
    <property type="component" value="Unassembled WGS sequence"/>
</dbReference>
<dbReference type="EC" id="2.4.1.17" evidence="5"/>
<protein>
    <recommendedName>
        <fullName evidence="5">UDP-glucuronosyltransferase</fullName>
        <ecNumber evidence="5">2.4.1.17</ecNumber>
    </recommendedName>
</protein>
<dbReference type="FunFam" id="3.40.50.2000:FF:000050">
    <property type="entry name" value="UDP-glucuronosyltransferase"/>
    <property type="match status" value="1"/>
</dbReference>